<evidence type="ECO:0000256" key="2">
    <source>
        <dbReference type="ARBA" id="ARBA00023110"/>
    </source>
</evidence>
<comment type="similarity">
    <text evidence="1 4">Belongs to the cyclophilin-type PPIase family.</text>
</comment>
<dbReference type="CDD" id="cd00317">
    <property type="entry name" value="cyclophilin"/>
    <property type="match status" value="1"/>
</dbReference>
<comment type="catalytic activity">
    <reaction evidence="4">
        <text>[protein]-peptidylproline (omega=180) = [protein]-peptidylproline (omega=0)</text>
        <dbReference type="Rhea" id="RHEA:16237"/>
        <dbReference type="Rhea" id="RHEA-COMP:10747"/>
        <dbReference type="Rhea" id="RHEA-COMP:10748"/>
        <dbReference type="ChEBI" id="CHEBI:83833"/>
        <dbReference type="ChEBI" id="CHEBI:83834"/>
        <dbReference type="EC" id="5.2.1.8"/>
    </reaction>
</comment>
<dbReference type="SUPFAM" id="SSF50891">
    <property type="entry name" value="Cyclophilin-like"/>
    <property type="match status" value="1"/>
</dbReference>
<dbReference type="PROSITE" id="PS00170">
    <property type="entry name" value="CSA_PPIASE_1"/>
    <property type="match status" value="1"/>
</dbReference>
<dbReference type="OrthoDB" id="9807797at2"/>
<organism evidence="6 7">
    <name type="scientific">Butyricimonas faecalis</name>
    <dbReference type="NCBI Taxonomy" id="2093856"/>
    <lineage>
        <taxon>Bacteria</taxon>
        <taxon>Pseudomonadati</taxon>
        <taxon>Bacteroidota</taxon>
        <taxon>Bacteroidia</taxon>
        <taxon>Bacteroidales</taxon>
        <taxon>Odoribacteraceae</taxon>
        <taxon>Butyricimonas</taxon>
    </lineage>
</organism>
<gene>
    <name evidence="6" type="ORF">D8S85_13450</name>
</gene>
<dbReference type="InterPro" id="IPR020892">
    <property type="entry name" value="Cyclophilin-type_PPIase_CS"/>
</dbReference>
<evidence type="ECO:0000313" key="7">
    <source>
        <dbReference type="Proteomes" id="UP000270673"/>
    </source>
</evidence>
<dbReference type="EC" id="5.2.1.8" evidence="4"/>
<keyword evidence="2 4" id="KW-0697">Rotamase</keyword>
<dbReference type="RefSeq" id="WP_106481104.1">
    <property type="nucleotide sequence ID" value="NZ_CP032819.1"/>
</dbReference>
<dbReference type="Proteomes" id="UP000270673">
    <property type="component" value="Chromosome"/>
</dbReference>
<dbReference type="PROSITE" id="PS50072">
    <property type="entry name" value="CSA_PPIASE_2"/>
    <property type="match status" value="1"/>
</dbReference>
<reference evidence="6 7" key="1">
    <citation type="submission" date="2018-10" db="EMBL/GenBank/DDBJ databases">
        <title>Butyricimonas faecalis sp. nov., isolated from human faeces and emended description of the genus Butyricimonas.</title>
        <authorList>
            <person name="Le Roy T."/>
            <person name="Van der Smissen P."/>
            <person name="Paquot A."/>
            <person name="Delzenne N."/>
            <person name="Muccioli G."/>
            <person name="Collet J.-F."/>
            <person name="Cani P.D."/>
        </authorList>
    </citation>
    <scope>NUCLEOTIDE SEQUENCE [LARGE SCALE GENOMIC DNA]</scope>
    <source>
        <strain evidence="6 7">H184</strain>
    </source>
</reference>
<feature type="domain" description="PPIase cyclophilin-type" evidence="5">
    <location>
        <begin position="29"/>
        <end position="265"/>
    </location>
</feature>
<evidence type="ECO:0000256" key="1">
    <source>
        <dbReference type="ARBA" id="ARBA00007365"/>
    </source>
</evidence>
<dbReference type="Gene3D" id="2.40.100.10">
    <property type="entry name" value="Cyclophilin-like"/>
    <property type="match status" value="2"/>
</dbReference>
<dbReference type="Pfam" id="PF00160">
    <property type="entry name" value="Pro_isomerase"/>
    <property type="match status" value="2"/>
</dbReference>
<dbReference type="GO" id="GO:0006457">
    <property type="term" value="P:protein folding"/>
    <property type="evidence" value="ECO:0007669"/>
    <property type="project" value="InterPro"/>
</dbReference>
<dbReference type="InterPro" id="IPR002130">
    <property type="entry name" value="Cyclophilin-type_PPIase_dom"/>
</dbReference>
<dbReference type="InterPro" id="IPR029000">
    <property type="entry name" value="Cyclophilin-like_dom_sf"/>
</dbReference>
<evidence type="ECO:0000256" key="3">
    <source>
        <dbReference type="ARBA" id="ARBA00023235"/>
    </source>
</evidence>
<dbReference type="EMBL" id="CP032819">
    <property type="protein sequence ID" value="AZS30453.1"/>
    <property type="molecule type" value="Genomic_DNA"/>
</dbReference>
<proteinExistence type="inferred from homology"/>
<protein>
    <recommendedName>
        <fullName evidence="4">Peptidyl-prolyl cis-trans isomerase</fullName>
        <shortName evidence="4">PPIase</shortName>
        <ecNumber evidence="4">5.2.1.8</ecNumber>
    </recommendedName>
</protein>
<dbReference type="PROSITE" id="PS51257">
    <property type="entry name" value="PROKAR_LIPOPROTEIN"/>
    <property type="match status" value="1"/>
</dbReference>
<dbReference type="AlphaFoldDB" id="A0A3Q9IQI7"/>
<evidence type="ECO:0000256" key="4">
    <source>
        <dbReference type="RuleBase" id="RU363019"/>
    </source>
</evidence>
<dbReference type="PANTHER" id="PTHR45625:SF4">
    <property type="entry name" value="PEPTIDYLPROLYL ISOMERASE DOMAIN AND WD REPEAT-CONTAINING PROTEIN 1"/>
    <property type="match status" value="1"/>
</dbReference>
<dbReference type="PANTHER" id="PTHR45625">
    <property type="entry name" value="PEPTIDYL-PROLYL CIS-TRANS ISOMERASE-RELATED"/>
    <property type="match status" value="1"/>
</dbReference>
<comment type="function">
    <text evidence="4">PPIases accelerate the folding of proteins. It catalyzes the cis-trans isomerization of proline imidic peptide bonds in oligopeptides.</text>
</comment>
<accession>A0A3Q9IQI7</accession>
<dbReference type="PRINTS" id="PR00153">
    <property type="entry name" value="CSAPPISMRASE"/>
</dbReference>
<dbReference type="InterPro" id="IPR044666">
    <property type="entry name" value="Cyclophilin_A-like"/>
</dbReference>
<dbReference type="KEGG" id="buy:D8S85_13450"/>
<keyword evidence="7" id="KW-1185">Reference proteome</keyword>
<evidence type="ECO:0000313" key="6">
    <source>
        <dbReference type="EMBL" id="AZS30453.1"/>
    </source>
</evidence>
<dbReference type="GO" id="GO:0003755">
    <property type="term" value="F:peptidyl-prolyl cis-trans isomerase activity"/>
    <property type="evidence" value="ECO:0007669"/>
    <property type="project" value="UniProtKB-UniRule"/>
</dbReference>
<sequence>MNKFIGVLLILVLAASCKKEMEPIVKITTEYGDIKIRLYDKTPKHRDNFLKLVDEKFYDGLLFHRVINHFMIQGGDPTSKNAGPDVMLGEGDVDYRIDAEFVPEYFHKKGVLAAAREGDDTNPERKSSGAQFYIVQGNVYSPEQLEATVKSINERRKMALYGRLKNQYKDEFARLQEANDSEALNELSEKLTRVCDSLFVNEEFVLTEAQKQAYTTVGGTPHLDGQYTVYGEVIEGLDVLDKIAAVKTNSFDRPVKDVVIEKIRR</sequence>
<evidence type="ECO:0000259" key="5">
    <source>
        <dbReference type="PROSITE" id="PS50072"/>
    </source>
</evidence>
<keyword evidence="3 4" id="KW-0413">Isomerase</keyword>
<name>A0A3Q9IQI7_9BACT</name>